<proteinExistence type="predicted"/>
<organism evidence="1 2">
    <name type="scientific">Reichenbachiella agariperforans</name>
    <dbReference type="NCBI Taxonomy" id="156994"/>
    <lineage>
        <taxon>Bacteria</taxon>
        <taxon>Pseudomonadati</taxon>
        <taxon>Bacteroidota</taxon>
        <taxon>Cytophagia</taxon>
        <taxon>Cytophagales</taxon>
        <taxon>Reichenbachiellaceae</taxon>
        <taxon>Reichenbachiella</taxon>
    </lineage>
</organism>
<name>A0A1M6UNP8_REIAG</name>
<dbReference type="RefSeq" id="WP_073124441.1">
    <property type="nucleotide sequence ID" value="NZ_FRAA01000007.1"/>
</dbReference>
<protein>
    <submittedName>
        <fullName evidence="1">Uncharacterized protein</fullName>
    </submittedName>
</protein>
<evidence type="ECO:0000313" key="2">
    <source>
        <dbReference type="Proteomes" id="UP000184474"/>
    </source>
</evidence>
<keyword evidence="2" id="KW-1185">Reference proteome</keyword>
<dbReference type="EMBL" id="FRAA01000007">
    <property type="protein sequence ID" value="SHK70787.1"/>
    <property type="molecule type" value="Genomic_DNA"/>
</dbReference>
<evidence type="ECO:0000313" key="1">
    <source>
        <dbReference type="EMBL" id="SHK70787.1"/>
    </source>
</evidence>
<accession>A0A1M6UNP8</accession>
<gene>
    <name evidence="1" type="ORF">SAMN04488028_107205</name>
</gene>
<dbReference type="Proteomes" id="UP000184474">
    <property type="component" value="Unassembled WGS sequence"/>
</dbReference>
<reference evidence="2" key="1">
    <citation type="submission" date="2016-11" db="EMBL/GenBank/DDBJ databases">
        <authorList>
            <person name="Varghese N."/>
            <person name="Submissions S."/>
        </authorList>
    </citation>
    <scope>NUCLEOTIDE SEQUENCE [LARGE SCALE GENOMIC DNA]</scope>
    <source>
        <strain evidence="2">DSM 26134</strain>
    </source>
</reference>
<sequence>MKTNPLIASSGEKPNYKKFNTESDKSFKKIFQNKGSIAPIAEKACKNFEIKSKSPVNRDGRLHYFSVGHAFKNIDSKNVFRYELDESQMDMKPTQFLALQKEFFDFQGALNGLLKHIRNVNSHYVHTFEKLEIQSINQKLITFLIEAFELAVIHSYLNEEELSYEAYKDDPQSGQKLVQFLCDKFYPNKEHEVEERKTILAKNKRQALEHLLFIEVTSDIDWKLFEKHKVFTISNGKYLSFHACLFLLSLFLYKSEANQLISKIKGFKRNDDNQYRSKRQIFTFFSKKFTSQDVNSEEQHLVKFRDVIQYLNHYPSAWNKHLELKSGYPQMTDKLMRYIVEAEIYRSFPDQTDNHRFLLFAIREFFGQSCLDTWTGNTPINFSNQEQKGFSYEINTSAEIKDIETKLKALVLKGPLNFKEKKEQNRLEKDLRREKKEQPTNRVKEKLLTRIQHNMLYVSYGRNQDRFMDFAARFLAETDYFGKDAKFKMYQFYTSDEQRDHLKEQKKELPKKEFEKLKYHQSKLVDYFTYAEQQARYPDWDTPFVVENNAIQIKVTLFNGAKKIVSVQRNLMLYLLEDALYSEKRENAGKGLISGYFVHHQKELKDQLDILEKETEISREQKREFKKLLPKRLLHRYSPAQINDTTEWNPMEVILEEAKAQEQRYQLLLEKAILHQTEEDFLKRNKGKQFKLRFVRKAWHLMYLKELYMNKVAEHGHHKSFHITKEEFNDFCRWMFAFDEVPKYKEYLCDYFSQKGFFNNAEFKDLIESSTSLNDLYEKTKQRFEGWSKDLTKQSDENKYLLANYESMLKDDMLYVNISHFISYLESKGKINRNAHGHIAYKALNNVPHLIEEYYYKDRLAPEEYKSHGKLYNKLKTVKLEDALLYEMAMHYLSLEPALVPKVKTKVKDILSSNIAFDIKDAAGHHLYHLLIPFHKIDSFVALINHQSQQEKDPDKTSFLAKIQPYLEKVKNSKDLKAVYHYYKDTPHTLRYEDLNMIHSHIVSQSVQFTKVALKLEEYFIAKKSITLQIARQISYSEIADLSNYFTDEVRNTAFHFDVPETAYSMILQGIESEFLDREIKPQKPKSLSELSTQQVSVCTAFLETLHNNLFDRKDDKKERLSKARERYFEQIN</sequence>
<dbReference type="AlphaFoldDB" id="A0A1M6UNP8"/>